<proteinExistence type="predicted"/>
<accession>U6SID3</accession>
<comment type="caution">
    <text evidence="1">The sequence shown here is derived from an EMBL/GenBank/DDBJ whole genome shotgun (WGS) entry which is preliminary data.</text>
</comment>
<keyword evidence="2" id="KW-1185">Reference proteome</keyword>
<protein>
    <submittedName>
        <fullName evidence="1">Uncharacterized protein</fullName>
    </submittedName>
</protein>
<feature type="non-terminal residue" evidence="1">
    <location>
        <position position="1"/>
    </location>
</feature>
<evidence type="ECO:0000313" key="1">
    <source>
        <dbReference type="EMBL" id="ERN51137.1"/>
    </source>
</evidence>
<dbReference type="EMBL" id="ATAE01000079">
    <property type="protein sequence ID" value="ERN51137.1"/>
    <property type="molecule type" value="Genomic_DNA"/>
</dbReference>
<evidence type="ECO:0000313" key="2">
    <source>
        <dbReference type="Proteomes" id="UP000017170"/>
    </source>
</evidence>
<name>U6SID3_9BACI</name>
<dbReference type="Proteomes" id="UP000017170">
    <property type="component" value="Unassembled WGS sequence"/>
</dbReference>
<organism evidence="1 2">
    <name type="scientific">Alkalihalophilus marmarensis DSM 21297</name>
    <dbReference type="NCBI Taxonomy" id="1188261"/>
    <lineage>
        <taxon>Bacteria</taxon>
        <taxon>Bacillati</taxon>
        <taxon>Bacillota</taxon>
        <taxon>Bacilli</taxon>
        <taxon>Bacillales</taxon>
        <taxon>Bacillaceae</taxon>
        <taxon>Alkalihalophilus</taxon>
    </lineage>
</organism>
<sequence>VSRSFFVYWSKVLGKYDTNDRAKEIINEIYSKIEQGNSSIITFSMPAK</sequence>
<dbReference type="AlphaFoldDB" id="U6SID3"/>
<gene>
    <name evidence="1" type="ORF">A33I_20915</name>
</gene>
<reference evidence="1 2" key="1">
    <citation type="journal article" date="2013" name="Genome Announc.">
        <title>Genome Sequence of the Extreme Obligate Alkaliphile Bacillus marmarensis Strain DSM 21297.</title>
        <authorList>
            <person name="Wernick D.G."/>
            <person name="Choi K.Y."/>
            <person name="Tat C.A."/>
            <person name="Lafontaine Rivera J.G."/>
            <person name="Liao J.C."/>
        </authorList>
    </citation>
    <scope>NUCLEOTIDE SEQUENCE [LARGE SCALE GENOMIC DNA]</scope>
    <source>
        <strain evidence="1 2">DSM 21297</strain>
    </source>
</reference>